<feature type="chain" id="PRO_5040818673" description="Cell wall protein" evidence="1">
    <location>
        <begin position="20"/>
        <end position="229"/>
    </location>
</feature>
<reference evidence="2" key="1">
    <citation type="submission" date="2022-10" db="EMBL/GenBank/DDBJ databases">
        <title>Tapping the CABI collections for fungal endophytes: first genome assemblies for Collariella, Neodidymelliopsis, Ascochyta clinopodiicola, Didymella pomorum, Didymosphaeria variabile, Neocosmospora piperis and Neocucurbitaria cava.</title>
        <authorList>
            <person name="Hill R."/>
        </authorList>
    </citation>
    <scope>NUCLEOTIDE SEQUENCE</scope>
    <source>
        <strain evidence="2">IMI 355082</strain>
    </source>
</reference>
<dbReference type="Gene3D" id="1.20.1280.140">
    <property type="match status" value="1"/>
</dbReference>
<evidence type="ECO:0000313" key="3">
    <source>
        <dbReference type="Proteomes" id="UP001140453"/>
    </source>
</evidence>
<dbReference type="InterPro" id="IPR021054">
    <property type="entry name" value="Cell_wall_mannoprotein_1"/>
</dbReference>
<dbReference type="OrthoDB" id="2422134at2759"/>
<evidence type="ECO:0000313" key="2">
    <source>
        <dbReference type="EMBL" id="KAJ4396626.1"/>
    </source>
</evidence>
<dbReference type="EMBL" id="JAPEVB010000001">
    <property type="protein sequence ID" value="KAJ4396626.1"/>
    <property type="molecule type" value="Genomic_DNA"/>
</dbReference>
<feature type="signal peptide" evidence="1">
    <location>
        <begin position="1"/>
        <end position="19"/>
    </location>
</feature>
<comment type="caution">
    <text evidence="2">The sequence shown here is derived from an EMBL/GenBank/DDBJ whole genome shotgun (WGS) entry which is preliminary data.</text>
</comment>
<sequence length="229" mass="23482">MLPPSIRFLLLSTPLAVVADLNSIKNALDIINDGLRRVDLATIGLPATAPALLELEATAVPLLENATAVFTASEPLGFEDSQSLVIATQALRSNLNVSINDFIAQKSILDASGQAGVILARLAAEANVTLKMSSALLSKLDPSATQAQASLAQVASIFDRGASLLANPSSINSSGVALSGPFDPTADLSPVFIRLPSPPVGGVGIVEPDGSCDCVAECPAGSFMEMTIM</sequence>
<keyword evidence="1" id="KW-0732">Signal</keyword>
<evidence type="ECO:0008006" key="4">
    <source>
        <dbReference type="Google" id="ProtNLM"/>
    </source>
</evidence>
<dbReference type="Pfam" id="PF12296">
    <property type="entry name" value="HsbA"/>
    <property type="match status" value="1"/>
</dbReference>
<gene>
    <name evidence="2" type="ORF">N0V93_000847</name>
</gene>
<dbReference type="Proteomes" id="UP001140453">
    <property type="component" value="Unassembled WGS sequence"/>
</dbReference>
<dbReference type="AlphaFoldDB" id="A0A9W8Z0H4"/>
<accession>A0A9W8Z0H4</accession>
<protein>
    <recommendedName>
        <fullName evidence="4">Cell wall protein</fullName>
    </recommendedName>
</protein>
<evidence type="ECO:0000256" key="1">
    <source>
        <dbReference type="SAM" id="SignalP"/>
    </source>
</evidence>
<keyword evidence="3" id="KW-1185">Reference proteome</keyword>
<organism evidence="2 3">
    <name type="scientific">Gnomoniopsis smithogilvyi</name>
    <dbReference type="NCBI Taxonomy" id="1191159"/>
    <lineage>
        <taxon>Eukaryota</taxon>
        <taxon>Fungi</taxon>
        <taxon>Dikarya</taxon>
        <taxon>Ascomycota</taxon>
        <taxon>Pezizomycotina</taxon>
        <taxon>Sordariomycetes</taxon>
        <taxon>Sordariomycetidae</taxon>
        <taxon>Diaporthales</taxon>
        <taxon>Gnomoniaceae</taxon>
        <taxon>Gnomoniopsis</taxon>
    </lineage>
</organism>
<proteinExistence type="predicted"/>
<name>A0A9W8Z0H4_9PEZI</name>